<name>A0AAU9XA65_9CNID</name>
<dbReference type="InterPro" id="IPR003591">
    <property type="entry name" value="Leu-rich_rpt_typical-subtyp"/>
</dbReference>
<reference evidence="3 4" key="1">
    <citation type="submission" date="2022-05" db="EMBL/GenBank/DDBJ databases">
        <authorList>
            <consortium name="Genoscope - CEA"/>
            <person name="William W."/>
        </authorList>
    </citation>
    <scope>NUCLEOTIDE SEQUENCE [LARGE SCALE GENOMIC DNA]</scope>
</reference>
<dbReference type="AlphaFoldDB" id="A0AAU9XA65"/>
<organism evidence="3 4">
    <name type="scientific">Pocillopora meandrina</name>
    <dbReference type="NCBI Taxonomy" id="46732"/>
    <lineage>
        <taxon>Eukaryota</taxon>
        <taxon>Metazoa</taxon>
        <taxon>Cnidaria</taxon>
        <taxon>Anthozoa</taxon>
        <taxon>Hexacorallia</taxon>
        <taxon>Scleractinia</taxon>
        <taxon>Astrocoeniina</taxon>
        <taxon>Pocilloporidae</taxon>
        <taxon>Pocillopora</taxon>
    </lineage>
</organism>
<dbReference type="InterPro" id="IPR001611">
    <property type="entry name" value="Leu-rich_rpt"/>
</dbReference>
<protein>
    <recommendedName>
        <fullName evidence="5">Leucine-rich repeat domain-containing protein</fullName>
    </recommendedName>
</protein>
<dbReference type="SMART" id="SM00364">
    <property type="entry name" value="LRR_BAC"/>
    <property type="match status" value="4"/>
</dbReference>
<dbReference type="GO" id="GO:0005737">
    <property type="term" value="C:cytoplasm"/>
    <property type="evidence" value="ECO:0007669"/>
    <property type="project" value="TreeGrafter"/>
</dbReference>
<evidence type="ECO:0000313" key="3">
    <source>
        <dbReference type="EMBL" id="CAH3141437.1"/>
    </source>
</evidence>
<evidence type="ECO:0000256" key="1">
    <source>
        <dbReference type="ARBA" id="ARBA00022614"/>
    </source>
</evidence>
<evidence type="ECO:0008006" key="5">
    <source>
        <dbReference type="Google" id="ProtNLM"/>
    </source>
</evidence>
<dbReference type="Pfam" id="PF00560">
    <property type="entry name" value="LRR_1"/>
    <property type="match status" value="1"/>
</dbReference>
<comment type="caution">
    <text evidence="3">The sequence shown here is derived from an EMBL/GenBank/DDBJ whole genome shotgun (WGS) entry which is preliminary data.</text>
</comment>
<evidence type="ECO:0000313" key="4">
    <source>
        <dbReference type="Proteomes" id="UP001159428"/>
    </source>
</evidence>
<keyword evidence="4" id="KW-1185">Reference proteome</keyword>
<dbReference type="SMART" id="SM00369">
    <property type="entry name" value="LRR_TYP"/>
    <property type="match status" value="3"/>
</dbReference>
<evidence type="ECO:0000256" key="2">
    <source>
        <dbReference type="ARBA" id="ARBA00022737"/>
    </source>
</evidence>
<accession>A0AAU9XA65</accession>
<feature type="non-terminal residue" evidence="3">
    <location>
        <position position="1"/>
    </location>
</feature>
<gene>
    <name evidence="3" type="ORF">PMEA_00019710</name>
</gene>
<dbReference type="InterPro" id="IPR050216">
    <property type="entry name" value="LRR_domain-containing"/>
</dbReference>
<dbReference type="Gene3D" id="3.80.10.10">
    <property type="entry name" value="Ribonuclease Inhibitor"/>
    <property type="match status" value="1"/>
</dbReference>
<dbReference type="Proteomes" id="UP001159428">
    <property type="component" value="Unassembled WGS sequence"/>
</dbReference>
<dbReference type="PANTHER" id="PTHR48051:SF1">
    <property type="entry name" value="RAS SUPPRESSOR PROTEIN 1"/>
    <property type="match status" value="1"/>
</dbReference>
<dbReference type="PROSITE" id="PS51450">
    <property type="entry name" value="LRR"/>
    <property type="match status" value="3"/>
</dbReference>
<dbReference type="InterPro" id="IPR032675">
    <property type="entry name" value="LRR_dom_sf"/>
</dbReference>
<proteinExistence type="predicted"/>
<feature type="non-terminal residue" evidence="3">
    <location>
        <position position="199"/>
    </location>
</feature>
<keyword evidence="1" id="KW-0433">Leucine-rich repeat</keyword>
<sequence>EAQNYADENDLVEILMEVSALTGENVEDLFSKVGDFFESFYFVVKRLTALVSDILQTLVLGEKTLDLSKRNVGSIPLDFLTAMFMNSRKNLLLANIRSLNLSHNNFEKLPDIFLQLINLTCLYVNDNRLSSLPESLRSLKGLQKLDLRNNQLKGLDVVRGLPKLKKLFVEGNPLTLEEIRSLIKYVEKTTRTISVDIAG</sequence>
<dbReference type="SUPFAM" id="SSF52058">
    <property type="entry name" value="L domain-like"/>
    <property type="match status" value="1"/>
</dbReference>
<dbReference type="EMBL" id="CALNXJ010000035">
    <property type="protein sequence ID" value="CAH3141437.1"/>
    <property type="molecule type" value="Genomic_DNA"/>
</dbReference>
<dbReference type="PANTHER" id="PTHR48051">
    <property type="match status" value="1"/>
</dbReference>
<keyword evidence="2" id="KW-0677">Repeat</keyword>
<dbReference type="Pfam" id="PF13855">
    <property type="entry name" value="LRR_8"/>
    <property type="match status" value="1"/>
</dbReference>